<evidence type="ECO:0000256" key="3">
    <source>
        <dbReference type="SAM" id="MobiDB-lite"/>
    </source>
</evidence>
<dbReference type="OrthoDB" id="19311at2759"/>
<dbReference type="GO" id="GO:0005634">
    <property type="term" value="C:nucleus"/>
    <property type="evidence" value="ECO:0007669"/>
    <property type="project" value="InterPro"/>
</dbReference>
<dbReference type="Pfam" id="PF20412">
    <property type="entry name" value="RALGAPB_N"/>
    <property type="match status" value="1"/>
</dbReference>
<dbReference type="Proteomes" id="UP000193920">
    <property type="component" value="Unassembled WGS sequence"/>
</dbReference>
<gene>
    <name evidence="5" type="ORF">LY90DRAFT_668645</name>
</gene>
<evidence type="ECO:0000259" key="4">
    <source>
        <dbReference type="PROSITE" id="PS50085"/>
    </source>
</evidence>
<feature type="compositionally biased region" description="Low complexity" evidence="3">
    <location>
        <begin position="1967"/>
        <end position="1977"/>
    </location>
</feature>
<feature type="compositionally biased region" description="Low complexity" evidence="3">
    <location>
        <begin position="235"/>
        <end position="248"/>
    </location>
</feature>
<protein>
    <recommendedName>
        <fullName evidence="4">Rap-GAP domain-containing protein</fullName>
    </recommendedName>
</protein>
<keyword evidence="6" id="KW-1185">Reference proteome</keyword>
<keyword evidence="1" id="KW-0343">GTPase activation</keyword>
<feature type="region of interest" description="Disordered" evidence="3">
    <location>
        <begin position="1960"/>
        <end position="1979"/>
    </location>
</feature>
<dbReference type="InterPro" id="IPR035974">
    <property type="entry name" value="Rap/Ran-GAP_sf"/>
</dbReference>
<evidence type="ECO:0000256" key="1">
    <source>
        <dbReference type="ARBA" id="ARBA00022468"/>
    </source>
</evidence>
<dbReference type="SUPFAM" id="SSF111347">
    <property type="entry name" value="Rap/Ran-GAP"/>
    <property type="match status" value="1"/>
</dbReference>
<comment type="caution">
    <text evidence="5">The sequence shown here is derived from an EMBL/GenBank/DDBJ whole genome shotgun (WGS) entry which is preliminary data.</text>
</comment>
<dbReference type="Pfam" id="PF02145">
    <property type="entry name" value="Rap_GAP"/>
    <property type="match status" value="1"/>
</dbReference>
<dbReference type="PANTHER" id="PTHR10063:SF11">
    <property type="entry name" value="RHO GTPASE-ACTIVATING PROTEIN CG5521-RELATED"/>
    <property type="match status" value="1"/>
</dbReference>
<dbReference type="InterPro" id="IPR000331">
    <property type="entry name" value="Rap/Ran_GAP_dom"/>
</dbReference>
<reference evidence="5 6" key="1">
    <citation type="submission" date="2016-08" db="EMBL/GenBank/DDBJ databases">
        <title>A Parts List for Fungal Cellulosomes Revealed by Comparative Genomics.</title>
        <authorList>
            <consortium name="DOE Joint Genome Institute"/>
            <person name="Haitjema C.H."/>
            <person name="Gilmore S.P."/>
            <person name="Henske J.K."/>
            <person name="Solomon K.V."/>
            <person name="De Groot R."/>
            <person name="Kuo A."/>
            <person name="Mondo S.J."/>
            <person name="Salamov A.A."/>
            <person name="Labutti K."/>
            <person name="Zhao Z."/>
            <person name="Chiniquy J."/>
            <person name="Barry K."/>
            <person name="Brewer H.M."/>
            <person name="Purvine S.O."/>
            <person name="Wright A.T."/>
            <person name="Boxma B."/>
            <person name="Van Alen T."/>
            <person name="Hackstein J.H."/>
            <person name="Baker S.E."/>
            <person name="Grigoriev I.V."/>
            <person name="O'Malley M.A."/>
        </authorList>
    </citation>
    <scope>NUCLEOTIDE SEQUENCE [LARGE SCALE GENOMIC DNA]</scope>
    <source>
        <strain evidence="5 6">G1</strain>
    </source>
</reference>
<dbReference type="PROSITE" id="PS50085">
    <property type="entry name" value="RAPGAP"/>
    <property type="match status" value="1"/>
</dbReference>
<dbReference type="PANTHER" id="PTHR10063">
    <property type="entry name" value="TUBERIN"/>
    <property type="match status" value="1"/>
</dbReference>
<evidence type="ECO:0000313" key="6">
    <source>
        <dbReference type="Proteomes" id="UP000193920"/>
    </source>
</evidence>
<proteinExistence type="predicted"/>
<evidence type="ECO:0000313" key="5">
    <source>
        <dbReference type="EMBL" id="ORY60438.1"/>
    </source>
</evidence>
<name>A0A1Y2DMA5_9FUNG</name>
<dbReference type="GO" id="GO:0051056">
    <property type="term" value="P:regulation of small GTPase mediated signal transduction"/>
    <property type="evidence" value="ECO:0007669"/>
    <property type="project" value="InterPro"/>
</dbReference>
<feature type="compositionally biased region" description="Acidic residues" evidence="3">
    <location>
        <begin position="337"/>
        <end position="347"/>
    </location>
</feature>
<evidence type="ECO:0000256" key="2">
    <source>
        <dbReference type="ARBA" id="ARBA00022553"/>
    </source>
</evidence>
<dbReference type="InterPro" id="IPR046859">
    <property type="entry name" value="RGPA/RALGAPB_N"/>
</dbReference>
<feature type="domain" description="Rap-GAP" evidence="4">
    <location>
        <begin position="1650"/>
        <end position="1860"/>
    </location>
</feature>
<dbReference type="GO" id="GO:0005737">
    <property type="term" value="C:cytoplasm"/>
    <property type="evidence" value="ECO:0007669"/>
    <property type="project" value="TreeGrafter"/>
</dbReference>
<feature type="compositionally biased region" description="Low complexity" evidence="3">
    <location>
        <begin position="278"/>
        <end position="316"/>
    </location>
</feature>
<organism evidence="5 6">
    <name type="scientific">Neocallimastix californiae</name>
    <dbReference type="NCBI Taxonomy" id="1754190"/>
    <lineage>
        <taxon>Eukaryota</taxon>
        <taxon>Fungi</taxon>
        <taxon>Fungi incertae sedis</taxon>
        <taxon>Chytridiomycota</taxon>
        <taxon>Chytridiomycota incertae sedis</taxon>
        <taxon>Neocallimastigomycetes</taxon>
        <taxon>Neocallimastigales</taxon>
        <taxon>Neocallimastigaceae</taxon>
        <taxon>Neocallimastix</taxon>
    </lineage>
</organism>
<feature type="region of interest" description="Disordered" evidence="3">
    <location>
        <begin position="235"/>
        <end position="356"/>
    </location>
</feature>
<sequence length="1990" mass="231145">MSTLKKTEKLQKKFKTFFDTKIKLKTRLNALRVYLDNVDIAEKRKVCIENYNLTMSILWKIFETKHDRLQALREKSDKPISPNNKEMVDILKVMRDTMRFLDFCLDGANQKCEDFDKIVEKAITTTVSYRIKIEGLSLLLLYLNITKTTDEKYINLYKNAIHLEDFGTFPFPEPIDIATRNINNLSETILNGKINRLEQSSDKVENEIQLFNIILDNILYLIYKQKNYVTSVIKSPLSTSSSPTQLNNKSPKDNNENNEESVDNKSTSIIEDNNKTVNADTNDNISYNNNDNEDNNNNNDNNTNNNKNNLTNTSTNIVSPTVTTNISIDESNKNNNDEDEDEDDNDDISNSNTNGYDVNLAINTSMSNSNEPGKLNDNVVKITLFEKDINFDEAKIDSPLNVVQEEDSVQALFYMWDLFRKYYLDKFFPGIANHNVDLTQCFSLCPSIILKRLLDFFVLIFSIVNENNGEFLNDLSKNTFIYQFAENCQAEDLPNINKNFIGNGLPTLTKLGEQNGAFSIRSILLGHNNIFSNYCCEVAVNKELIKDFFFKNPYGETLIFETFRQTLLQAFDKYEVISEAIGILQSCIFSKCNNIHNYKDRDSNILLNDLIRKFILITRLVFLDRKNIGSNSKEKLYIYTKIFYSYQFIVSQTDIKLESETWRTLLSSLLEIHNQILIYNKNSLYQESKDVIQLLIETIFYSWTQSSIMEKQYWIDLKKELSVSVNEWEQVIEEWNKAMISLTYDLSKYAFNINICTKNKPEKYKRNRSKSCVEGSGSNNIPIAYVGENDNKNSFEIERANSKKYNTSNALPSSSKYSTSNTINTSTKYNNKTIALSNNNSVLINEIAQSEKETKKIQYTIKRKLTKEKIMDIWKNTLCVLGNPNEITQSNIYSICMESLERIWNLLEKIRKYQEYVINVYPPMLEFSSWIFQSVDSPKELLNGKVVAFRIMCKMMFHKFEYVKENEYYLHFYLCIFKGLNSDEDEIIFEIFDNCKSLYSNYLPGSSILIPFFIKVIKKMIQTRLDSLPSFFFQNCILLLSSIYTWCNLYKNEEIPCFEFNDKEYSDSNIKKTTFSKMRLEIFEILSSIHSTKNYQSYIKSKKSKVLLSNLEFRIIFEELINPELDYKKISNTGLNISEYILLIMQQMNDVDQKIVLNAINSMDTLAQNYNIYKDKLPPHLNDVIVENFIGIIEKHLKNLKGNEETENIKVIISKIMYCFLNWLMVISIFSKSTWMKIFEILERIYNLPEEENNNEKFNQAPSDPKNKQKLSRAIYSQHEIKISKLFDKKNSADPNSGTQNSFISEKTTTMEDKKNILKTTAEYIINHILHFLGSFPTAYGPSTQESTIVEEDNNENEEVNSNNYIFFSINDTSIITFQELAKKNPLECQNRCIIRNLTGKYVWDSNLFFENLEKVKFLFGINEKFKGNMEDNITDYPINYYNSNISILNNSKVDSFEDEDSVHDIDDDPYHKSLKSPYNENFTYLPKYESLKYTDSEDVVENLLLYYNINCVINISQKYPECLIKQNTYLSDIVPDFPEHQLLNLRSIQKNEVQQLHYERGLNIERRKMIDFDEKEDFEEVTGDIEYDTTYFTRNKFGKETPIPVNSAVFPYQFCRLYMTHTGAFLKQIVDSKKKICMLNNTKALIRDIKGLDKKNGRETIKIGIIYIKLGQETERSIMENENGSDEYNQFVLSLGWEIDLEKHNGYSGGLDKNKTKESKAIYYCDSTLEIIFHDITKFPNDPNDKTHIKKKRHIGNDQIHIIWNEHNRDYRSRTIGGDFGNIQIIITPLRNGLYSVYVRQDDMNIILGPLSETMLVSKYALGPLVRATAIYAYRQVVYQEEIMYYHPYNQRLDNIKTIISRHKNKNFTYDSLLNSVFLSKDDANSLNSTTTITNTIPNINSSVSKIGSVVMNKRSNKIHMGSTPIKSISATLKKKRNISTTAIDSLILENEPIAACDNTASPLDSNNNGSGSNYNVKDMRTTKSTLFA</sequence>
<keyword evidence="2" id="KW-0597">Phosphoprotein</keyword>
<accession>A0A1Y2DMA5</accession>
<dbReference type="EMBL" id="MCOG01000061">
    <property type="protein sequence ID" value="ORY60438.1"/>
    <property type="molecule type" value="Genomic_DNA"/>
</dbReference>
<dbReference type="GO" id="GO:0005096">
    <property type="term" value="F:GTPase activator activity"/>
    <property type="evidence" value="ECO:0007669"/>
    <property type="project" value="UniProtKB-KW"/>
</dbReference>
<dbReference type="Gene3D" id="3.40.50.11210">
    <property type="entry name" value="Rap/Ran-GAP"/>
    <property type="match status" value="1"/>
</dbReference>
<dbReference type="InterPro" id="IPR027107">
    <property type="entry name" value="Tuberin/Ral-act_asu"/>
</dbReference>
<dbReference type="STRING" id="1754190.A0A1Y2DMA5"/>
<dbReference type="FunFam" id="3.40.50.11210:FF:000001">
    <property type="entry name" value="Ral GTPase-activating protein subunit alpha-1 isoform 1"/>
    <property type="match status" value="1"/>
</dbReference>
<feature type="compositionally biased region" description="Polar residues" evidence="3">
    <location>
        <begin position="264"/>
        <end position="277"/>
    </location>
</feature>